<gene>
    <name evidence="7" type="ORF">BCR42DRAFT_418779</name>
</gene>
<evidence type="ECO:0000256" key="3">
    <source>
        <dbReference type="ARBA" id="ARBA00023004"/>
    </source>
</evidence>
<sequence>MRPIAVQELFRLWSLQAGPVFTLQLGAKHWVILNTAQSVKDLIVDRSTIYSSRDLPSTLVDDIMGGVSKGGGFAFYPYGPEWRHLRRIAHGGLIKKKINEYQPIFDDRRNTLLANLWNEQLTTSTSTARDGFSLTRFIEHYTMTSILAIAFGNMCNFDAGDPRLHQAFSLTERTAAIFGPAEQMAEFFPMLKYLLPNRKQEYIDVRNNIEDFYGGLLAEFKERLQQDGDGVEDCFIKEIMQNGELTDLQMMNFITVFVGAGSETTASTLEWMIALLANEPGVQDKAYDEIQTNVGPFRLPGPEDESSLSYLQCVIHETLRLRPPAPLSVPHATSEDDVYNHWRIPKNTTVMINLHAIHKDPVRYPNPNVFDPDRHLDYVQRRAPQQRFSQTIDDRPHLAFSTGRRVCVGIHLAERSVYMAASALLACFRFERQDEHALIDVDTPKDLRSPTFAPSPYKVKLVARHDGVKDLF</sequence>
<dbReference type="PRINTS" id="PR00385">
    <property type="entry name" value="P450"/>
</dbReference>
<dbReference type="OrthoDB" id="1055148at2759"/>
<evidence type="ECO:0000313" key="7">
    <source>
        <dbReference type="EMBL" id="ORZ13645.1"/>
    </source>
</evidence>
<dbReference type="AlphaFoldDB" id="A0A1X2IC50"/>
<evidence type="ECO:0000256" key="6">
    <source>
        <dbReference type="RuleBase" id="RU000461"/>
    </source>
</evidence>
<proteinExistence type="inferred from homology"/>
<dbReference type="SUPFAM" id="SSF48264">
    <property type="entry name" value="Cytochrome P450"/>
    <property type="match status" value="1"/>
</dbReference>
<comment type="similarity">
    <text evidence="6">Belongs to the cytochrome P450 family.</text>
</comment>
<dbReference type="InterPro" id="IPR036396">
    <property type="entry name" value="Cyt_P450_sf"/>
</dbReference>
<dbReference type="Proteomes" id="UP000193560">
    <property type="component" value="Unassembled WGS sequence"/>
</dbReference>
<keyword evidence="5 6" id="KW-0349">Heme</keyword>
<organism evidence="7 8">
    <name type="scientific">Absidia repens</name>
    <dbReference type="NCBI Taxonomy" id="90262"/>
    <lineage>
        <taxon>Eukaryota</taxon>
        <taxon>Fungi</taxon>
        <taxon>Fungi incertae sedis</taxon>
        <taxon>Mucoromycota</taxon>
        <taxon>Mucoromycotina</taxon>
        <taxon>Mucoromycetes</taxon>
        <taxon>Mucorales</taxon>
        <taxon>Cunninghamellaceae</taxon>
        <taxon>Absidia</taxon>
    </lineage>
</organism>
<evidence type="ECO:0000256" key="4">
    <source>
        <dbReference type="ARBA" id="ARBA00023033"/>
    </source>
</evidence>
<dbReference type="GO" id="GO:0004497">
    <property type="term" value="F:monooxygenase activity"/>
    <property type="evidence" value="ECO:0007669"/>
    <property type="project" value="UniProtKB-KW"/>
</dbReference>
<protein>
    <submittedName>
        <fullName evidence="7">Cytochrome P450</fullName>
    </submittedName>
</protein>
<name>A0A1X2IC50_9FUNG</name>
<accession>A0A1X2IC50</accession>
<dbReference type="PANTHER" id="PTHR46300:SF2">
    <property type="entry name" value="CYTOCHROME P450 MONOOXYGENASE ALNH-RELATED"/>
    <property type="match status" value="1"/>
</dbReference>
<feature type="binding site" description="axial binding residue" evidence="5">
    <location>
        <position position="407"/>
    </location>
    <ligand>
        <name>heme</name>
        <dbReference type="ChEBI" id="CHEBI:30413"/>
    </ligand>
    <ligandPart>
        <name>Fe</name>
        <dbReference type="ChEBI" id="CHEBI:18248"/>
    </ligandPart>
</feature>
<dbReference type="InterPro" id="IPR050364">
    <property type="entry name" value="Cytochrome_P450_fung"/>
</dbReference>
<comment type="caution">
    <text evidence="7">The sequence shown here is derived from an EMBL/GenBank/DDBJ whole genome shotgun (WGS) entry which is preliminary data.</text>
</comment>
<evidence type="ECO:0000256" key="5">
    <source>
        <dbReference type="PIRSR" id="PIRSR602401-1"/>
    </source>
</evidence>
<dbReference type="EMBL" id="MCGE01000016">
    <property type="protein sequence ID" value="ORZ13645.1"/>
    <property type="molecule type" value="Genomic_DNA"/>
</dbReference>
<dbReference type="PRINTS" id="PR00463">
    <property type="entry name" value="EP450I"/>
</dbReference>
<reference evidence="7 8" key="1">
    <citation type="submission" date="2016-07" db="EMBL/GenBank/DDBJ databases">
        <title>Pervasive Adenine N6-methylation of Active Genes in Fungi.</title>
        <authorList>
            <consortium name="DOE Joint Genome Institute"/>
            <person name="Mondo S.J."/>
            <person name="Dannebaum R.O."/>
            <person name="Kuo R.C."/>
            <person name="Labutti K."/>
            <person name="Haridas S."/>
            <person name="Kuo A."/>
            <person name="Salamov A."/>
            <person name="Ahrendt S.R."/>
            <person name="Lipzen A."/>
            <person name="Sullivan W."/>
            <person name="Andreopoulos W.B."/>
            <person name="Clum A."/>
            <person name="Lindquist E."/>
            <person name="Daum C."/>
            <person name="Ramamoorthy G.K."/>
            <person name="Gryganskyi A."/>
            <person name="Culley D."/>
            <person name="Magnuson J.K."/>
            <person name="James T.Y."/>
            <person name="O'Malley M.A."/>
            <person name="Stajich J.E."/>
            <person name="Spatafora J.W."/>
            <person name="Visel A."/>
            <person name="Grigoriev I.V."/>
        </authorList>
    </citation>
    <scope>NUCLEOTIDE SEQUENCE [LARGE SCALE GENOMIC DNA]</scope>
    <source>
        <strain evidence="7 8">NRRL 1336</strain>
    </source>
</reference>
<keyword evidence="3 5" id="KW-0408">Iron</keyword>
<evidence type="ECO:0000313" key="8">
    <source>
        <dbReference type="Proteomes" id="UP000193560"/>
    </source>
</evidence>
<dbReference type="STRING" id="90262.A0A1X2IC50"/>
<dbReference type="PROSITE" id="PS00086">
    <property type="entry name" value="CYTOCHROME_P450"/>
    <property type="match status" value="1"/>
</dbReference>
<dbReference type="InterPro" id="IPR002401">
    <property type="entry name" value="Cyt_P450_E_grp-I"/>
</dbReference>
<evidence type="ECO:0000256" key="1">
    <source>
        <dbReference type="ARBA" id="ARBA00022723"/>
    </source>
</evidence>
<dbReference type="GO" id="GO:0016705">
    <property type="term" value="F:oxidoreductase activity, acting on paired donors, with incorporation or reduction of molecular oxygen"/>
    <property type="evidence" value="ECO:0007669"/>
    <property type="project" value="InterPro"/>
</dbReference>
<dbReference type="Pfam" id="PF00067">
    <property type="entry name" value="p450"/>
    <property type="match status" value="1"/>
</dbReference>
<dbReference type="InterPro" id="IPR001128">
    <property type="entry name" value="Cyt_P450"/>
</dbReference>
<dbReference type="GO" id="GO:0005506">
    <property type="term" value="F:iron ion binding"/>
    <property type="evidence" value="ECO:0007669"/>
    <property type="project" value="InterPro"/>
</dbReference>
<keyword evidence="4 6" id="KW-0503">Monooxygenase</keyword>
<evidence type="ECO:0000256" key="2">
    <source>
        <dbReference type="ARBA" id="ARBA00023002"/>
    </source>
</evidence>
<keyword evidence="2 6" id="KW-0560">Oxidoreductase</keyword>
<keyword evidence="8" id="KW-1185">Reference proteome</keyword>
<dbReference type="InterPro" id="IPR017972">
    <property type="entry name" value="Cyt_P450_CS"/>
</dbReference>
<keyword evidence="1 5" id="KW-0479">Metal-binding</keyword>
<dbReference type="GO" id="GO:0020037">
    <property type="term" value="F:heme binding"/>
    <property type="evidence" value="ECO:0007669"/>
    <property type="project" value="InterPro"/>
</dbReference>
<dbReference type="PANTHER" id="PTHR46300">
    <property type="entry name" value="P450, PUTATIVE (EUROFUNG)-RELATED-RELATED"/>
    <property type="match status" value="1"/>
</dbReference>
<comment type="cofactor">
    <cofactor evidence="5">
        <name>heme</name>
        <dbReference type="ChEBI" id="CHEBI:30413"/>
    </cofactor>
</comment>
<dbReference type="Gene3D" id="1.10.630.10">
    <property type="entry name" value="Cytochrome P450"/>
    <property type="match status" value="1"/>
</dbReference>